<feature type="region of interest" description="Disordered" evidence="1">
    <location>
        <begin position="185"/>
        <end position="225"/>
    </location>
</feature>
<evidence type="ECO:0000256" key="1">
    <source>
        <dbReference type="SAM" id="MobiDB-lite"/>
    </source>
</evidence>
<dbReference type="EMBL" id="JAWWNJ010000009">
    <property type="protein sequence ID" value="KAK7048120.1"/>
    <property type="molecule type" value="Genomic_DNA"/>
</dbReference>
<proteinExistence type="predicted"/>
<comment type="caution">
    <text evidence="2">The sequence shown here is derived from an EMBL/GenBank/DDBJ whole genome shotgun (WGS) entry which is preliminary data.</text>
</comment>
<dbReference type="Proteomes" id="UP001362999">
    <property type="component" value="Unassembled WGS sequence"/>
</dbReference>
<name>A0AAW0D5Q1_9AGAR</name>
<dbReference type="AlphaFoldDB" id="A0AAW0D5Q1"/>
<keyword evidence="3" id="KW-1185">Reference proteome</keyword>
<evidence type="ECO:0000313" key="2">
    <source>
        <dbReference type="EMBL" id="KAK7048120.1"/>
    </source>
</evidence>
<feature type="region of interest" description="Disordered" evidence="1">
    <location>
        <begin position="1"/>
        <end position="55"/>
    </location>
</feature>
<reference evidence="2 3" key="1">
    <citation type="journal article" date="2024" name="J Genomics">
        <title>Draft genome sequencing and assembly of Favolaschia claudopus CIRM-BRFM 2984 isolated from oak limbs.</title>
        <authorList>
            <person name="Navarro D."/>
            <person name="Drula E."/>
            <person name="Chaduli D."/>
            <person name="Cazenave R."/>
            <person name="Ahrendt S."/>
            <person name="Wang J."/>
            <person name="Lipzen A."/>
            <person name="Daum C."/>
            <person name="Barry K."/>
            <person name="Grigoriev I.V."/>
            <person name="Favel A."/>
            <person name="Rosso M.N."/>
            <person name="Martin F."/>
        </authorList>
    </citation>
    <scope>NUCLEOTIDE SEQUENCE [LARGE SCALE GENOMIC DNA]</scope>
    <source>
        <strain evidence="2 3">CIRM-BRFM 2984</strain>
    </source>
</reference>
<feature type="region of interest" description="Disordered" evidence="1">
    <location>
        <begin position="301"/>
        <end position="348"/>
    </location>
</feature>
<sequence length="434" mass="46123">MISFPAAPPVGVDIIEISDSDEEPCSPLPRKRKREPRKRDDAPRKRPRARSVSVISINSTGNEVVAPATFEDVSMTDYTDNVDIDGMAHMGLDDPLAPEQDLISNAPPPEPEPIVSILPAPSSLLSPSPVWTESHLEDARYFNARLASVARELDKASEASPPAEDAHLSLPIAAAAPSFVPAVPPPQSTSIINTIPSSPSPSSPHIAQPNSPSPPPQWLTSTRFLAPPPPRYIPALATRLAGQLVDGHLPGKPFYKKYSPAGQTVNAHSHMLLPESVSEAEAEPDLVTRPQAEVQVAQSNRDAPMPFHNPNPNPNSAQPPTTDRPVPKTNPCNGYSPPPVSPRSDSTLGTPPSAISVVLPVSVSDLGPSFVKLKHVEIVISSHSNSTASRAVAALPITFNASTASPLKHVDTASDTELIDDDDLELLYPPTPSP</sequence>
<evidence type="ECO:0000313" key="3">
    <source>
        <dbReference type="Proteomes" id="UP001362999"/>
    </source>
</evidence>
<accession>A0AAW0D5Q1</accession>
<gene>
    <name evidence="2" type="ORF">R3P38DRAFT_1851811</name>
</gene>
<feature type="compositionally biased region" description="Low complexity" evidence="1">
    <location>
        <begin position="188"/>
        <end position="197"/>
    </location>
</feature>
<protein>
    <submittedName>
        <fullName evidence="2">Uncharacterized protein</fullName>
    </submittedName>
</protein>
<organism evidence="2 3">
    <name type="scientific">Favolaschia claudopus</name>
    <dbReference type="NCBI Taxonomy" id="2862362"/>
    <lineage>
        <taxon>Eukaryota</taxon>
        <taxon>Fungi</taxon>
        <taxon>Dikarya</taxon>
        <taxon>Basidiomycota</taxon>
        <taxon>Agaricomycotina</taxon>
        <taxon>Agaricomycetes</taxon>
        <taxon>Agaricomycetidae</taxon>
        <taxon>Agaricales</taxon>
        <taxon>Marasmiineae</taxon>
        <taxon>Mycenaceae</taxon>
        <taxon>Favolaschia</taxon>
    </lineage>
</organism>